<evidence type="ECO:0000313" key="5">
    <source>
        <dbReference type="Proteomes" id="UP000605846"/>
    </source>
</evidence>
<reference evidence="4" key="1">
    <citation type="submission" date="2020-01" db="EMBL/GenBank/DDBJ databases">
        <title>Genome Sequencing of Three Apophysomyces-Like Fungal Strains Confirms a Novel Fungal Genus in the Mucoromycota with divergent Burkholderia-like Endosymbiotic Bacteria.</title>
        <authorList>
            <person name="Stajich J.E."/>
            <person name="Macias A.M."/>
            <person name="Carter-House D."/>
            <person name="Lovett B."/>
            <person name="Kasson L.R."/>
            <person name="Berry K."/>
            <person name="Grigoriev I."/>
            <person name="Chang Y."/>
            <person name="Spatafora J."/>
            <person name="Kasson M.T."/>
        </authorList>
    </citation>
    <scope>NUCLEOTIDE SEQUENCE</scope>
    <source>
        <strain evidence="4">NRRL A-21654</strain>
    </source>
</reference>
<comment type="caution">
    <text evidence="4">The sequence shown here is derived from an EMBL/GenBank/DDBJ whole genome shotgun (WGS) entry which is preliminary data.</text>
</comment>
<dbReference type="SUPFAM" id="SSF51556">
    <property type="entry name" value="Metallo-dependent hydrolases"/>
    <property type="match status" value="2"/>
</dbReference>
<evidence type="ECO:0000313" key="4">
    <source>
        <dbReference type="EMBL" id="KAF7723426.1"/>
    </source>
</evidence>
<dbReference type="SUPFAM" id="SSF51338">
    <property type="entry name" value="Composite domain of metallo-dependent hydrolases"/>
    <property type="match status" value="2"/>
</dbReference>
<dbReference type="GO" id="GO:0005737">
    <property type="term" value="C:cytoplasm"/>
    <property type="evidence" value="ECO:0007669"/>
    <property type="project" value="TreeGrafter"/>
</dbReference>
<dbReference type="InterPro" id="IPR006680">
    <property type="entry name" value="Amidohydro-rel"/>
</dbReference>
<dbReference type="Proteomes" id="UP000605846">
    <property type="component" value="Unassembled WGS sequence"/>
</dbReference>
<protein>
    <recommendedName>
        <fullName evidence="3">Amidohydrolase-related domain-containing protein</fullName>
    </recommendedName>
</protein>
<evidence type="ECO:0000259" key="3">
    <source>
        <dbReference type="Pfam" id="PF01979"/>
    </source>
</evidence>
<keyword evidence="2" id="KW-1133">Transmembrane helix</keyword>
<accession>A0A8H7BIV1</accession>
<dbReference type="AlphaFoldDB" id="A0A8H7BIV1"/>
<dbReference type="GO" id="GO:0004038">
    <property type="term" value="F:allantoinase activity"/>
    <property type="evidence" value="ECO:0007669"/>
    <property type="project" value="TreeGrafter"/>
</dbReference>
<dbReference type="OrthoDB" id="10258955at2759"/>
<name>A0A8H7BIV1_9FUNG</name>
<feature type="compositionally biased region" description="Basic and acidic residues" evidence="1">
    <location>
        <begin position="552"/>
        <end position="561"/>
    </location>
</feature>
<dbReference type="PANTHER" id="PTHR43668">
    <property type="entry name" value="ALLANTOINASE"/>
    <property type="match status" value="1"/>
</dbReference>
<feature type="transmembrane region" description="Helical" evidence="2">
    <location>
        <begin position="32"/>
        <end position="50"/>
    </location>
</feature>
<dbReference type="EMBL" id="JABAYA010000152">
    <property type="protein sequence ID" value="KAF7723426.1"/>
    <property type="molecule type" value="Genomic_DNA"/>
</dbReference>
<dbReference type="InterPro" id="IPR011059">
    <property type="entry name" value="Metal-dep_hydrolase_composite"/>
</dbReference>
<keyword evidence="5" id="KW-1185">Reference proteome</keyword>
<gene>
    <name evidence="4" type="ORF">EC973_002025</name>
</gene>
<dbReference type="PANTHER" id="PTHR43668:SF5">
    <property type="entry name" value="AMIDOHYDROLASE 3 DOMAIN-CONTAINING PROTEIN"/>
    <property type="match status" value="1"/>
</dbReference>
<proteinExistence type="predicted"/>
<keyword evidence="2" id="KW-0472">Membrane</keyword>
<evidence type="ECO:0000256" key="1">
    <source>
        <dbReference type="SAM" id="MobiDB-lite"/>
    </source>
</evidence>
<evidence type="ECO:0000256" key="2">
    <source>
        <dbReference type="SAM" id="Phobius"/>
    </source>
</evidence>
<dbReference type="GO" id="GO:0006145">
    <property type="term" value="P:purine nucleobase catabolic process"/>
    <property type="evidence" value="ECO:0007669"/>
    <property type="project" value="TreeGrafter"/>
</dbReference>
<feature type="region of interest" description="Disordered" evidence="1">
    <location>
        <begin position="542"/>
        <end position="580"/>
    </location>
</feature>
<dbReference type="InterPro" id="IPR050138">
    <property type="entry name" value="DHOase/Allantoinase_Hydrolase"/>
</dbReference>
<dbReference type="Pfam" id="PF01979">
    <property type="entry name" value="Amidohydro_1"/>
    <property type="match status" value="1"/>
</dbReference>
<organism evidence="4 5">
    <name type="scientific">Apophysomyces ossiformis</name>
    <dbReference type="NCBI Taxonomy" id="679940"/>
    <lineage>
        <taxon>Eukaryota</taxon>
        <taxon>Fungi</taxon>
        <taxon>Fungi incertae sedis</taxon>
        <taxon>Mucoromycota</taxon>
        <taxon>Mucoromycotina</taxon>
        <taxon>Mucoromycetes</taxon>
        <taxon>Mucorales</taxon>
        <taxon>Mucorineae</taxon>
        <taxon>Mucoraceae</taxon>
        <taxon>Apophysomyces</taxon>
    </lineage>
</organism>
<keyword evidence="2" id="KW-0812">Transmembrane</keyword>
<sequence>MTNDLNSSNKGVMQPLLPHENRKPTYKRRARIAFTVGALALFGTSCIYLSQRLPHDGSTYMQAQGILKTPSENVVPPGISFSSFQRGLDRCQAILDRSTAAINTTRRRHRNPRAAGYGQLLIRNGRLWLGDRYKHGDILIENGLIAAIDEDLVALNITKIIDAAGQVVTPGIIDMHSHMTVDSFPGLAGSDDTNEYTDPITPYVRVIDALNPTDPALKIVASGGITTSLILPGSANQMGGEAAVIKLRPVPTLSVEDMLIGSGVTEEDEEVLWRYMKMACGENPKANYGYLRNVMPISRLGEGYLFRKHFEEAQVLKRAQDDWCDVATRINQTSHGHTRLTEGFPESVRLESLVALLRGETKLNIHCYLPQDFEAMIHHSLEFDFEIAAFHHALSAWQVPEIIKRAKTNITIATFGDMWGYKTEALNTNVYAPQILAKAGIPVAFKSDHPVMNSRDVIHEAQKAYHYGYDEHLSLAAMTSVPANALGLGHRLGSIEVGKDADLVIWARHPLRLGARPKHVIVDGIELDFDKPWAKSAEELLNEGNKGHSLRKGNDKEKEPQVDAAQLPPRPSGSMKLEDHGLDNPISFDEACRSGVDSFVLRNIGNLYMSPKEIYEGDQALYVVVENGTIACAGPECDRNHVEWPHGGPVFDMNGGTVMPGIISSGVALGLMGIQMEASTLDGYVHHDLSDPQLGKKVVRAVDGIKMNSLRLQKAYRAGVTTSIPQPLADSELLNGLSVAFGTGAENTGKPTEMIDDNGGTLDSNDTIIKEETAIHFKIFHEGGYATGQTKMTVSQQIAAIRDLLASNVDQDTDDNVLARAAQGKLPVVIETHDKDEIASIVNMKHQLYERSGGKYAVQFVVLGGTEAHLVAEHLQRLDIPVILTPARCYPATWQQRQCLSGPPLTPETGLDVLLRHGVRVGLASTDPDNGDARNLIFEAGWNLAHNRRFTPADAVGLVTWNIADIFGLQDESIGTIRKGGRADFVAYNSSPFEFGSRVLMVHGGGRSGPFCFPKQI</sequence>
<feature type="domain" description="Amidohydrolase-related" evidence="3">
    <location>
        <begin position="421"/>
        <end position="524"/>
    </location>
</feature>
<dbReference type="InterPro" id="IPR032466">
    <property type="entry name" value="Metal_Hydrolase"/>
</dbReference>
<dbReference type="Gene3D" id="3.20.20.140">
    <property type="entry name" value="Metal-dependent hydrolases"/>
    <property type="match status" value="2"/>
</dbReference>